<accession>A0ABQ5BL85</accession>
<evidence type="ECO:0000313" key="2">
    <source>
        <dbReference type="Proteomes" id="UP001151760"/>
    </source>
</evidence>
<sequence length="133" mass="15433">MEDSFIAYCDASKKGFRRCLMQRDKGGFLMHHAVENVTRRTIRPHDLEIEHSVSLSQDLETLASKGRWLECSMITIVRISLSPGNTNVVAMLKQEGERSTIKVRALVMNYWLWIFQNILECTELKHGNQEHQE</sequence>
<reference evidence="1" key="2">
    <citation type="submission" date="2022-01" db="EMBL/GenBank/DDBJ databases">
        <authorList>
            <person name="Yamashiro T."/>
            <person name="Shiraishi A."/>
            <person name="Satake H."/>
            <person name="Nakayama K."/>
        </authorList>
    </citation>
    <scope>NUCLEOTIDE SEQUENCE</scope>
</reference>
<dbReference type="EMBL" id="BQNB010013408">
    <property type="protein sequence ID" value="GJT15590.1"/>
    <property type="molecule type" value="Genomic_DNA"/>
</dbReference>
<protein>
    <submittedName>
        <fullName evidence="1">Uncharacterized protein</fullName>
    </submittedName>
</protein>
<name>A0ABQ5BL85_9ASTR</name>
<comment type="caution">
    <text evidence="1">The sequence shown here is derived from an EMBL/GenBank/DDBJ whole genome shotgun (WGS) entry which is preliminary data.</text>
</comment>
<gene>
    <name evidence="1" type="ORF">Tco_0874296</name>
</gene>
<keyword evidence="2" id="KW-1185">Reference proteome</keyword>
<proteinExistence type="predicted"/>
<reference evidence="1" key="1">
    <citation type="journal article" date="2022" name="Int. J. Mol. Sci.">
        <title>Draft Genome of Tanacetum Coccineum: Genomic Comparison of Closely Related Tanacetum-Family Plants.</title>
        <authorList>
            <person name="Yamashiro T."/>
            <person name="Shiraishi A."/>
            <person name="Nakayama K."/>
            <person name="Satake H."/>
        </authorList>
    </citation>
    <scope>NUCLEOTIDE SEQUENCE</scope>
</reference>
<evidence type="ECO:0000313" key="1">
    <source>
        <dbReference type="EMBL" id="GJT15590.1"/>
    </source>
</evidence>
<dbReference type="Proteomes" id="UP001151760">
    <property type="component" value="Unassembled WGS sequence"/>
</dbReference>
<organism evidence="1 2">
    <name type="scientific">Tanacetum coccineum</name>
    <dbReference type="NCBI Taxonomy" id="301880"/>
    <lineage>
        <taxon>Eukaryota</taxon>
        <taxon>Viridiplantae</taxon>
        <taxon>Streptophyta</taxon>
        <taxon>Embryophyta</taxon>
        <taxon>Tracheophyta</taxon>
        <taxon>Spermatophyta</taxon>
        <taxon>Magnoliopsida</taxon>
        <taxon>eudicotyledons</taxon>
        <taxon>Gunneridae</taxon>
        <taxon>Pentapetalae</taxon>
        <taxon>asterids</taxon>
        <taxon>campanulids</taxon>
        <taxon>Asterales</taxon>
        <taxon>Asteraceae</taxon>
        <taxon>Asteroideae</taxon>
        <taxon>Anthemideae</taxon>
        <taxon>Anthemidinae</taxon>
        <taxon>Tanacetum</taxon>
    </lineage>
</organism>